<keyword evidence="3" id="KW-0975">Bacterial flagellum</keyword>
<dbReference type="Pfam" id="PF02049">
    <property type="entry name" value="FliE"/>
    <property type="match status" value="1"/>
</dbReference>
<feature type="region of interest" description="Disordered" evidence="4">
    <location>
        <begin position="12"/>
        <end position="31"/>
    </location>
</feature>
<evidence type="ECO:0000256" key="2">
    <source>
        <dbReference type="ARBA" id="ARBA00009272"/>
    </source>
</evidence>
<gene>
    <name evidence="5" type="primary">fliE</name>
    <name evidence="5" type="ORF">GE300_19665</name>
</gene>
<evidence type="ECO:0000256" key="1">
    <source>
        <dbReference type="ARBA" id="ARBA00004117"/>
    </source>
</evidence>
<comment type="similarity">
    <text evidence="2">Belongs to the FliE family.</text>
</comment>
<dbReference type="GO" id="GO:0009425">
    <property type="term" value="C:bacterial-type flagellum basal body"/>
    <property type="evidence" value="ECO:0007669"/>
    <property type="project" value="UniProtKB-SubCell"/>
</dbReference>
<evidence type="ECO:0000313" key="6">
    <source>
        <dbReference type="Proteomes" id="UP000474957"/>
    </source>
</evidence>
<dbReference type="GO" id="GO:0003774">
    <property type="term" value="F:cytoskeletal motor activity"/>
    <property type="evidence" value="ECO:0007669"/>
    <property type="project" value="InterPro"/>
</dbReference>
<dbReference type="GO" id="GO:0005198">
    <property type="term" value="F:structural molecule activity"/>
    <property type="evidence" value="ECO:0007669"/>
    <property type="project" value="InterPro"/>
</dbReference>
<dbReference type="AlphaFoldDB" id="A0A6L5Z5T6"/>
<keyword evidence="6" id="KW-1185">Reference proteome</keyword>
<sequence>MTDLTATAAARAYASAQPATRPAEVPRAEAGDDHSFAALAGDFVKAMGEAENTVAAGLTGRADPQAVVEALAATEIAVQAAVAVRDKVVEAYQEILRMPV</sequence>
<reference evidence="5 6" key="1">
    <citation type="submission" date="2019-10" db="EMBL/GenBank/DDBJ databases">
        <title>Cognatihalovulum marinum gen. nov. sp. nov., a new member of the family Rhodobacteraceae isolated from deep seawater of the Northwest Indian Ocean.</title>
        <authorList>
            <person name="Ruan C."/>
            <person name="Wang J."/>
            <person name="Zheng X."/>
            <person name="Song L."/>
            <person name="Zhu Y."/>
            <person name="Huang Y."/>
            <person name="Lu Z."/>
            <person name="Du W."/>
            <person name="Huang L."/>
            <person name="Dai X."/>
        </authorList>
    </citation>
    <scope>NUCLEOTIDE SEQUENCE [LARGE SCALE GENOMIC DNA]</scope>
    <source>
        <strain evidence="5 6">2CG4</strain>
    </source>
</reference>
<dbReference type="PANTHER" id="PTHR34653:SF1">
    <property type="entry name" value="FLAGELLAR HOOK-BASAL BODY COMPLEX PROTEIN FLIE"/>
    <property type="match status" value="1"/>
</dbReference>
<proteinExistence type="inferred from homology"/>
<dbReference type="PANTHER" id="PTHR34653">
    <property type="match status" value="1"/>
</dbReference>
<evidence type="ECO:0000256" key="4">
    <source>
        <dbReference type="SAM" id="MobiDB-lite"/>
    </source>
</evidence>
<keyword evidence="5" id="KW-0282">Flagellum</keyword>
<dbReference type="EMBL" id="WIND01000026">
    <property type="protein sequence ID" value="MSU91797.1"/>
    <property type="molecule type" value="Genomic_DNA"/>
</dbReference>
<accession>A0A6L5Z5T6</accession>
<keyword evidence="5" id="KW-0969">Cilium</keyword>
<dbReference type="Proteomes" id="UP000474957">
    <property type="component" value="Unassembled WGS sequence"/>
</dbReference>
<dbReference type="RefSeq" id="WP_154449223.1">
    <property type="nucleotide sequence ID" value="NZ_WIND01000026.1"/>
</dbReference>
<evidence type="ECO:0000313" key="5">
    <source>
        <dbReference type="EMBL" id="MSU91797.1"/>
    </source>
</evidence>
<keyword evidence="5" id="KW-0966">Cell projection</keyword>
<dbReference type="GO" id="GO:0071973">
    <property type="term" value="P:bacterial-type flagellum-dependent cell motility"/>
    <property type="evidence" value="ECO:0007669"/>
    <property type="project" value="InterPro"/>
</dbReference>
<evidence type="ECO:0000256" key="3">
    <source>
        <dbReference type="ARBA" id="ARBA00023143"/>
    </source>
</evidence>
<dbReference type="InterPro" id="IPR001624">
    <property type="entry name" value="FliE"/>
</dbReference>
<comment type="subcellular location">
    <subcellularLocation>
        <location evidence="1">Bacterial flagellum basal body</location>
    </subcellularLocation>
</comment>
<name>A0A6L5Z5T6_9RHOB</name>
<comment type="caution">
    <text evidence="5">The sequence shown here is derived from an EMBL/GenBank/DDBJ whole genome shotgun (WGS) entry which is preliminary data.</text>
</comment>
<organism evidence="5 6">
    <name type="scientific">Halovulum marinum</name>
    <dbReference type="NCBI Taxonomy" id="2662447"/>
    <lineage>
        <taxon>Bacteria</taxon>
        <taxon>Pseudomonadati</taxon>
        <taxon>Pseudomonadota</taxon>
        <taxon>Alphaproteobacteria</taxon>
        <taxon>Rhodobacterales</taxon>
        <taxon>Paracoccaceae</taxon>
        <taxon>Halovulum</taxon>
    </lineage>
</organism>
<protein>
    <submittedName>
        <fullName evidence="5">Flagellar hook-basal body complex protein FliE</fullName>
    </submittedName>
</protein>